<proteinExistence type="predicted"/>
<evidence type="ECO:0000259" key="1">
    <source>
        <dbReference type="PROSITE" id="PS50011"/>
    </source>
</evidence>
<sequence>MSQEKINEIIEDKIPFYQYSEFENVKPISGNVYKATFKISQKIIALKRVSLNDKFTLDNLINEVKRHRKLEIHDSILELYGITKQENTDDYMIIFEYVNEGSLRQYLKKNFQKLDWNVKLNLSKQIANALMYLHSNEITHGKLNSENILVHNLSIKLNIFGIFNYLSESLRFPEISPIQYADPQYLEIFNKNKSSDIFNLRIILWEISSGNSPFEMESSSNIDLLNFVKSKREMVIPGIPSKYEETYTDCWKQNGNSRPDIFTSVKNLSEIIISNASFENATHQLQPYNFADEVISVKSEKSSMQNEEPKIKSGSPFVDVSADINVFIIDLFEFFINLRNNQFQEMRLIMIKNYIREHKKNPVEILYEMISHHLFTCLIGYFYEYGIGTVVDNPMAFKFYNLAANEIETSFSNSSPLRKLHNNNKEIGTISLAYMYLDGSGVEKDTKKAFRILYKLAAKGSLIALGAIGYCYDQGFGVEKNEEKAFEFYLKSAEKGSLTAQNNVRVCYERGIGITKDGAKGFQWIIKSALAGNIDAMYNAGCFYNNGIGVDKDEKEAFKWFLKAAEKGFSMAQHYLGKYYKYGYYGTNIDQKKAFEWFKKAAENDHTDSQFRLGECFYYGSGTQKDIVKAVYWLSKANGNRNTNAEGLLEEILIQ</sequence>
<dbReference type="InterPro" id="IPR011990">
    <property type="entry name" value="TPR-like_helical_dom_sf"/>
</dbReference>
<dbReference type="STRING" id="1348612.A0A397GSQ6"/>
<dbReference type="Gene3D" id="1.10.510.10">
    <property type="entry name" value="Transferase(Phosphotransferase) domain 1"/>
    <property type="match status" value="1"/>
</dbReference>
<reference evidence="2 3" key="1">
    <citation type="submission" date="2018-08" db="EMBL/GenBank/DDBJ databases">
        <title>Genome and evolution of the arbuscular mycorrhizal fungus Diversispora epigaea (formerly Glomus versiforme) and its bacterial endosymbionts.</title>
        <authorList>
            <person name="Sun X."/>
            <person name="Fei Z."/>
            <person name="Harrison M."/>
        </authorList>
    </citation>
    <scope>NUCLEOTIDE SEQUENCE [LARGE SCALE GENOMIC DNA]</scope>
    <source>
        <strain evidence="2 3">IT104</strain>
    </source>
</reference>
<name>A0A397GSQ6_9GLOM</name>
<dbReference type="SUPFAM" id="SSF56112">
    <property type="entry name" value="Protein kinase-like (PK-like)"/>
    <property type="match status" value="1"/>
</dbReference>
<feature type="domain" description="Protein kinase" evidence="1">
    <location>
        <begin position="22"/>
        <end position="272"/>
    </location>
</feature>
<dbReference type="OrthoDB" id="272077at2759"/>
<evidence type="ECO:0000313" key="2">
    <source>
        <dbReference type="EMBL" id="RHZ53617.1"/>
    </source>
</evidence>
<dbReference type="Pfam" id="PF07714">
    <property type="entry name" value="PK_Tyr_Ser-Thr"/>
    <property type="match status" value="1"/>
</dbReference>
<dbReference type="AlphaFoldDB" id="A0A397GSQ6"/>
<dbReference type="InterPro" id="IPR000719">
    <property type="entry name" value="Prot_kinase_dom"/>
</dbReference>
<dbReference type="GO" id="GO:0005524">
    <property type="term" value="F:ATP binding"/>
    <property type="evidence" value="ECO:0007669"/>
    <property type="project" value="InterPro"/>
</dbReference>
<dbReference type="InterPro" id="IPR001245">
    <property type="entry name" value="Ser-Thr/Tyr_kinase_cat_dom"/>
</dbReference>
<gene>
    <name evidence="2" type="ORF">Glove_440g20</name>
</gene>
<organism evidence="2 3">
    <name type="scientific">Diversispora epigaea</name>
    <dbReference type="NCBI Taxonomy" id="1348612"/>
    <lineage>
        <taxon>Eukaryota</taxon>
        <taxon>Fungi</taxon>
        <taxon>Fungi incertae sedis</taxon>
        <taxon>Mucoromycota</taxon>
        <taxon>Glomeromycotina</taxon>
        <taxon>Glomeromycetes</taxon>
        <taxon>Diversisporales</taxon>
        <taxon>Diversisporaceae</taxon>
        <taxon>Diversispora</taxon>
    </lineage>
</organism>
<protein>
    <recommendedName>
        <fullName evidence="1">Protein kinase domain-containing protein</fullName>
    </recommendedName>
</protein>
<dbReference type="Pfam" id="PF08238">
    <property type="entry name" value="Sel1"/>
    <property type="match status" value="7"/>
</dbReference>
<accession>A0A397GSQ6</accession>
<dbReference type="SMART" id="SM00671">
    <property type="entry name" value="SEL1"/>
    <property type="match status" value="7"/>
</dbReference>
<dbReference type="PROSITE" id="PS50011">
    <property type="entry name" value="PROTEIN_KINASE_DOM"/>
    <property type="match status" value="1"/>
</dbReference>
<dbReference type="PRINTS" id="PR00109">
    <property type="entry name" value="TYRKINASE"/>
</dbReference>
<keyword evidence="3" id="KW-1185">Reference proteome</keyword>
<evidence type="ECO:0000313" key="3">
    <source>
        <dbReference type="Proteomes" id="UP000266861"/>
    </source>
</evidence>
<comment type="caution">
    <text evidence="2">The sequence shown here is derived from an EMBL/GenBank/DDBJ whole genome shotgun (WGS) entry which is preliminary data.</text>
</comment>
<dbReference type="SUPFAM" id="SSF81901">
    <property type="entry name" value="HCP-like"/>
    <property type="match status" value="1"/>
</dbReference>
<dbReference type="Gene3D" id="1.25.40.10">
    <property type="entry name" value="Tetratricopeptide repeat domain"/>
    <property type="match status" value="1"/>
</dbReference>
<dbReference type="Proteomes" id="UP000266861">
    <property type="component" value="Unassembled WGS sequence"/>
</dbReference>
<dbReference type="PANTHER" id="PTHR43628">
    <property type="entry name" value="ACTIVATOR OF C KINASE PROTEIN 1-RELATED"/>
    <property type="match status" value="1"/>
</dbReference>
<dbReference type="InterPro" id="IPR006597">
    <property type="entry name" value="Sel1-like"/>
</dbReference>
<dbReference type="PANTHER" id="PTHR43628:SF1">
    <property type="entry name" value="CHITIN SYNTHASE REGULATORY FACTOR 2-RELATED"/>
    <property type="match status" value="1"/>
</dbReference>
<dbReference type="EMBL" id="PQFF01000387">
    <property type="protein sequence ID" value="RHZ53617.1"/>
    <property type="molecule type" value="Genomic_DNA"/>
</dbReference>
<dbReference type="GO" id="GO:0004672">
    <property type="term" value="F:protein kinase activity"/>
    <property type="evidence" value="ECO:0007669"/>
    <property type="project" value="InterPro"/>
</dbReference>
<dbReference type="InterPro" id="IPR011009">
    <property type="entry name" value="Kinase-like_dom_sf"/>
</dbReference>
<dbReference type="InterPro" id="IPR052945">
    <property type="entry name" value="Mitotic_Regulator"/>
</dbReference>